<gene>
    <name evidence="2" type="ORF">I5V89_02450</name>
</gene>
<protein>
    <submittedName>
        <fullName evidence="2">RHS repeat protein</fullName>
    </submittedName>
</protein>
<evidence type="ECO:0000313" key="2">
    <source>
        <dbReference type="EMBL" id="MBH1788727.1"/>
    </source>
</evidence>
<dbReference type="Gene3D" id="2.60.40.10">
    <property type="entry name" value="Immunoglobulins"/>
    <property type="match status" value="4"/>
</dbReference>
<feature type="chain" id="PRO_5041320883" evidence="1">
    <location>
        <begin position="24"/>
        <end position="1795"/>
    </location>
</feature>
<sequence>MRIWQWQALLGAALVVSSGWTWASSPVTPHTEYYKKIKNSEGLAPLTSSLFGDSISPSSGSTEFVVTDIDLPGNNALPVRLQRRLAVQSFKDRQPLGGFGSWDIEVPYMHATFDSIWKWNESGNGATQRCSQTFYPKTRTGVGTFEIWTGVQVRVPDQGEQEMLLIANASNPKPTNGETYRWGTRGNMRLSCLGSTANGYPGEGFLGVDASGNRYFFNVGIERTAGFMDLGQGVGSKLVRVLLMASRVEDRHGNWVAYDYSGDKLVGIRGSDGRAISIAYAGDRIASATANGRTWSYEYNEGSGAMGFARWPALRAVQQPDGARFGYEYSWQDGGFGGLNPEYQSWDGEPKLCIKPTFEQSGFTLIATHPSGTRGQFEFKYLRRTRLGVKSTACADMGGGRYAQRASNAFDLFAITSKTLTGPGLGSLTWTYESGGYDSGLANSAVSTIVEPDGTRRHSVFGRKLDENEGQLLQEAVRAPDGQIVQVITNTYMSSDEVQAGPFPDSYGSMTAADDPFAVKIRPLKQSVLSQDGVNFVNTTDQFDAHVRPVVQTESNSLGRARTLRTTYFDDTGRWILSQVARSTQSVGGVEIETERTEFDSMARPQRTYAFGALQQTLGYHADGTLASVADGKGNAIALGSWKRGLPQSVAYPDGSSASLQVDDNGWVRAAVEPNGASRSFDYDGMGRIVLATQAANDSVAWNPSTTRFFQVAGAEIGLEAGHWKRESSTGNARAVTYYDGLWRPVLEESFDAADRGGTLRQTVTRYDSNGRLVFTSYPTRAASDFRSALPGTHTGYDALGRPNRSEQDSELGRLVTTTEQIGGGSVRVTNPRGIATTTDYLMYGKPSQDTPIRILHAEGVVTEIQRDTLGKPLSILRRNYDGSVSVRRQYVYDGAQRLCKSMEPETGATGMGYDAAGNLLWSASGLTLLGPQCDSDAAYASPSRADRSYDSMNRLLTLRFSDGQGDQDWSYWPGGKAKRVQTRNNGAVTTNDYTYNLRGLPTSESVAYDGGEAWALGYGYDANGALATHVQPSGLTIDYGPNALGQPTRAGAFATNVRYYANGGMSGFTYGNGVVHQMTQNARGLPDRSTDSGAGGKVIDDGYDYDANGNVAAISDGLPAAPGNRDMRYDGLDRLTTVTAASFGNASYAYNVLDNIVTASVGARRQSFEYDFNNRLTNVRDVGSGATVTGLGYDSQGNLKIRNGVAFRFDYGNRLREVDGKEAYQYDAHGRRTLASAPNGNIRSLYGQDGVLRYQHDQRQAKGFDYIQLNGSLVAKRAVDIAPAALVVTVPGYSADGAFAVQWTAVAGAQRYEVQESGGGDWQAVYQGPALNVSLAGRSSGVYRYRGRACNGTVCGAWGVEASIQVELAPTAAPVITAPAQGINGTYFLSWSAVQGAARFVLEEAVGGGWSVVFDGAGRTYQVTSKPAGTYRYRVKACNPQGCGVYSAEAAITALYAPSVPALSVPAASYNGSYAVSVSSVAQASSYRIEEQFNGAAWTEINRISGNQLAISGRIAGSYAYRAFACNDAGCSASSAVGSIVVTLPPVQATAINLGGVSYSSTVSMWWGAIPAATSYQLMEQLNGGGFGLAQEDGATAVARGGRWPGQWDYQVRGCNVAGCGPWSAVAGVRVIGPPATPVLRVPDGVGIGAAYSISLLEVADATRYEIDESTDGANWSLIAGDRAVSLSKGGGGNFYYRGRACNPAGCSPSSAAGLVAISSAPAVPTGVRIVKSGPNICSVIWNASPGATYYNMRSSSGGATYRAEGIGYDLDTRCQGGYKVRACNAQACSAWSN</sequence>
<dbReference type="InterPro" id="IPR013783">
    <property type="entry name" value="Ig-like_fold"/>
</dbReference>
<dbReference type="Proteomes" id="UP000634179">
    <property type="component" value="Unassembled WGS sequence"/>
</dbReference>
<reference evidence="2" key="1">
    <citation type="submission" date="2020-11" db="EMBL/GenBank/DDBJ databases">
        <title>Enhanced detection system for hospital associated transmission using whole genome sequencing surveillance.</title>
        <authorList>
            <person name="Harrison L.H."/>
            <person name="Van Tyne D."/>
            <person name="Marsh J.W."/>
            <person name="Griffith M.P."/>
            <person name="Snyder D.J."/>
            <person name="Cooper V.S."/>
            <person name="Mustapha M."/>
        </authorList>
    </citation>
    <scope>NUCLEOTIDE SEQUENCE</scope>
    <source>
        <strain evidence="2">STEN00053</strain>
    </source>
</reference>
<dbReference type="InterPro" id="IPR036116">
    <property type="entry name" value="FN3_sf"/>
</dbReference>
<name>A0AA40Y3R2_STEMA</name>
<evidence type="ECO:0000256" key="1">
    <source>
        <dbReference type="SAM" id="SignalP"/>
    </source>
</evidence>
<evidence type="ECO:0000313" key="3">
    <source>
        <dbReference type="Proteomes" id="UP000634179"/>
    </source>
</evidence>
<accession>A0AA40Y3R2</accession>
<dbReference type="Gene3D" id="2.180.10.10">
    <property type="entry name" value="RHS repeat-associated core"/>
    <property type="match status" value="2"/>
</dbReference>
<dbReference type="RefSeq" id="WP_049404413.1">
    <property type="nucleotide sequence ID" value="NZ_JANKBX010000001.1"/>
</dbReference>
<organism evidence="2 3">
    <name type="scientific">Stenotrophomonas maltophilia</name>
    <name type="common">Pseudomonas maltophilia</name>
    <name type="synonym">Xanthomonas maltophilia</name>
    <dbReference type="NCBI Taxonomy" id="40324"/>
    <lineage>
        <taxon>Bacteria</taxon>
        <taxon>Pseudomonadati</taxon>
        <taxon>Pseudomonadota</taxon>
        <taxon>Gammaproteobacteria</taxon>
        <taxon>Lysobacterales</taxon>
        <taxon>Lysobacteraceae</taxon>
        <taxon>Stenotrophomonas</taxon>
        <taxon>Stenotrophomonas maltophilia group</taxon>
    </lineage>
</organism>
<dbReference type="SUPFAM" id="SSF49265">
    <property type="entry name" value="Fibronectin type III"/>
    <property type="match status" value="2"/>
</dbReference>
<proteinExistence type="predicted"/>
<dbReference type="EMBL" id="JADUOV010000001">
    <property type="protein sequence ID" value="MBH1788727.1"/>
    <property type="molecule type" value="Genomic_DNA"/>
</dbReference>
<feature type="signal peptide" evidence="1">
    <location>
        <begin position="1"/>
        <end position="23"/>
    </location>
</feature>
<comment type="caution">
    <text evidence="2">The sequence shown here is derived from an EMBL/GenBank/DDBJ whole genome shotgun (WGS) entry which is preliminary data.</text>
</comment>
<keyword evidence="1" id="KW-0732">Signal</keyword>